<dbReference type="InterPro" id="IPR050463">
    <property type="entry name" value="Gfo/Idh/MocA_oxidrdct_glycsds"/>
</dbReference>
<evidence type="ECO:0000259" key="1">
    <source>
        <dbReference type="Pfam" id="PF01408"/>
    </source>
</evidence>
<dbReference type="EMBL" id="JAFIDN010000019">
    <property type="protein sequence ID" value="MBP3193968.1"/>
    <property type="molecule type" value="Genomic_DNA"/>
</dbReference>
<accession>A0A8J7RPV4</accession>
<dbReference type="SUPFAM" id="SSF51735">
    <property type="entry name" value="NAD(P)-binding Rossmann-fold domains"/>
    <property type="match status" value="1"/>
</dbReference>
<organism evidence="3 4">
    <name type="scientific">Natronogracilivirga saccharolytica</name>
    <dbReference type="NCBI Taxonomy" id="2812953"/>
    <lineage>
        <taxon>Bacteria</taxon>
        <taxon>Pseudomonadati</taxon>
        <taxon>Balneolota</taxon>
        <taxon>Balneolia</taxon>
        <taxon>Balneolales</taxon>
        <taxon>Cyclonatronaceae</taxon>
        <taxon>Natronogracilivirga</taxon>
    </lineage>
</organism>
<reference evidence="3" key="1">
    <citation type="submission" date="2021-02" db="EMBL/GenBank/DDBJ databases">
        <title>Natronogracilivirga saccharolytica gen. nov. sp. nov. a new anaerobic, haloalkiliphilic carbohydrate-fermenting bacterium from soda lake and proposing of Cyclonatronumiaceae fam. nov. in the phylum Balneolaeota.</title>
        <authorList>
            <person name="Zhilina T.N."/>
            <person name="Sorokin D.Y."/>
            <person name="Zavarzina D.G."/>
            <person name="Toshchakov S.V."/>
            <person name="Kublanov I.V."/>
        </authorList>
    </citation>
    <scope>NUCLEOTIDE SEQUENCE</scope>
    <source>
        <strain evidence="3">Z-1702</strain>
    </source>
</reference>
<feature type="domain" description="Gfo/Idh/MocA-like oxidoreductase N-terminal" evidence="1">
    <location>
        <begin position="46"/>
        <end position="168"/>
    </location>
</feature>
<dbReference type="Proteomes" id="UP000673975">
    <property type="component" value="Unassembled WGS sequence"/>
</dbReference>
<dbReference type="Pfam" id="PF22725">
    <property type="entry name" value="GFO_IDH_MocA_C3"/>
    <property type="match status" value="1"/>
</dbReference>
<dbReference type="PANTHER" id="PTHR43818">
    <property type="entry name" value="BCDNA.GH03377"/>
    <property type="match status" value="1"/>
</dbReference>
<evidence type="ECO:0000313" key="4">
    <source>
        <dbReference type="Proteomes" id="UP000673975"/>
    </source>
</evidence>
<protein>
    <submittedName>
        <fullName evidence="3">Gfo/Idh/MocA family oxidoreductase</fullName>
    </submittedName>
</protein>
<name>A0A8J7RPV4_9BACT</name>
<gene>
    <name evidence="3" type="ORF">NATSA_14920</name>
</gene>
<dbReference type="Gene3D" id="3.30.360.10">
    <property type="entry name" value="Dihydrodipicolinate Reductase, domain 2"/>
    <property type="match status" value="1"/>
</dbReference>
<keyword evidence="4" id="KW-1185">Reference proteome</keyword>
<dbReference type="Gene3D" id="3.40.50.720">
    <property type="entry name" value="NAD(P)-binding Rossmann-like Domain"/>
    <property type="match status" value="1"/>
</dbReference>
<dbReference type="Pfam" id="PF01408">
    <property type="entry name" value="GFO_IDH_MocA"/>
    <property type="match status" value="1"/>
</dbReference>
<dbReference type="GO" id="GO:0000166">
    <property type="term" value="F:nucleotide binding"/>
    <property type="evidence" value="ECO:0007669"/>
    <property type="project" value="InterPro"/>
</dbReference>
<dbReference type="SUPFAM" id="SSF55347">
    <property type="entry name" value="Glyceraldehyde-3-phosphate dehydrogenase-like, C-terminal domain"/>
    <property type="match status" value="1"/>
</dbReference>
<dbReference type="InterPro" id="IPR055170">
    <property type="entry name" value="GFO_IDH_MocA-like_dom"/>
</dbReference>
<dbReference type="AlphaFoldDB" id="A0A8J7RPV4"/>
<proteinExistence type="predicted"/>
<feature type="domain" description="GFO/IDH/MocA-like oxidoreductase" evidence="2">
    <location>
        <begin position="177"/>
        <end position="311"/>
    </location>
</feature>
<dbReference type="PANTHER" id="PTHR43818:SF12">
    <property type="entry name" value="NADH-DEPENDENT DEHYDROGENASE-RELATED"/>
    <property type="match status" value="1"/>
</dbReference>
<dbReference type="InterPro" id="IPR000683">
    <property type="entry name" value="Gfo/Idh/MocA-like_OxRdtase_N"/>
</dbReference>
<dbReference type="InterPro" id="IPR036291">
    <property type="entry name" value="NAD(P)-bd_dom_sf"/>
</dbReference>
<evidence type="ECO:0000313" key="3">
    <source>
        <dbReference type="EMBL" id="MBP3193968.1"/>
    </source>
</evidence>
<comment type="caution">
    <text evidence="3">The sequence shown here is derived from an EMBL/GenBank/DDBJ whole genome shotgun (WGS) entry which is preliminary data.</text>
</comment>
<dbReference type="RefSeq" id="WP_210513428.1">
    <property type="nucleotide sequence ID" value="NZ_JAFIDN010000019.1"/>
</dbReference>
<evidence type="ECO:0000259" key="2">
    <source>
        <dbReference type="Pfam" id="PF22725"/>
    </source>
</evidence>
<sequence>MQKIDRRKFLELTSVLSGTALLANQMPWFDIFNTKSKASNRPSDTVRIGFIGTGSRGKTLIKNVQSLKTHMNIEIPAVCDVWEPHLDEAVALTDGAQGFEDYREMLDKVPMDGVIIATPLHEHAHQTVHSMQSGCHVFCEKAMARTLDDVKWMYDSHLEENKILLIGHQRLFSPVYLKALKEINEGKIGPITMLRANWHRNTEWLFYEVPGGRGTELDRFRNWRLYDEYSAGMLTELGSHHFQIANWVLGQQPLNVMGHGSINFFKDGREVWDNFALVFEYPDGIHFAYDCITSNQHHGMQFNVLGNEGTMSLENNLRYSEEPPSPPAIQQLISDIHSRMFDTVPIGGATWVIEGEQTGGEFISDEWDLNETLLYLEGFIEFIKKGKAPEKLTLEGYNASTWTLLAEEATKTGRKIELPKKYLVTG</sequence>